<dbReference type="Pfam" id="PF00072">
    <property type="entry name" value="Response_reg"/>
    <property type="match status" value="1"/>
</dbReference>
<evidence type="ECO:0000256" key="4">
    <source>
        <dbReference type="ARBA" id="ARBA00023125"/>
    </source>
</evidence>
<accession>A0A099KAJ9</accession>
<evidence type="ECO:0000313" key="10">
    <source>
        <dbReference type="EMBL" id="KGJ87082.1"/>
    </source>
</evidence>
<keyword evidence="1 6" id="KW-0597">Phosphoprotein</keyword>
<dbReference type="PROSITE" id="PS50110">
    <property type="entry name" value="RESPONSE_REGULATORY"/>
    <property type="match status" value="1"/>
</dbReference>
<evidence type="ECO:0000256" key="2">
    <source>
        <dbReference type="ARBA" id="ARBA00023012"/>
    </source>
</evidence>
<evidence type="ECO:0000256" key="6">
    <source>
        <dbReference type="PROSITE-ProRule" id="PRU00169"/>
    </source>
</evidence>
<protein>
    <submittedName>
        <fullName evidence="10">Two component transcriptional regulator, winged helix family</fullName>
    </submittedName>
</protein>
<keyword evidence="4 7" id="KW-0238">DNA-binding</keyword>
<evidence type="ECO:0000259" key="8">
    <source>
        <dbReference type="PROSITE" id="PS50110"/>
    </source>
</evidence>
<dbReference type="PANTHER" id="PTHR48111:SF1">
    <property type="entry name" value="TWO-COMPONENT RESPONSE REGULATOR ORR33"/>
    <property type="match status" value="1"/>
</dbReference>
<dbReference type="OrthoDB" id="9802426at2"/>
<dbReference type="GO" id="GO:0000976">
    <property type="term" value="F:transcription cis-regulatory region binding"/>
    <property type="evidence" value="ECO:0007669"/>
    <property type="project" value="TreeGrafter"/>
</dbReference>
<evidence type="ECO:0000259" key="9">
    <source>
        <dbReference type="PROSITE" id="PS51755"/>
    </source>
</evidence>
<dbReference type="InterPro" id="IPR016032">
    <property type="entry name" value="Sig_transdc_resp-reg_C-effctor"/>
</dbReference>
<gene>
    <name evidence="10" type="ORF">ND2E_0489</name>
</gene>
<evidence type="ECO:0000256" key="1">
    <source>
        <dbReference type="ARBA" id="ARBA00022553"/>
    </source>
</evidence>
<feature type="modified residue" description="4-aspartylphosphate" evidence="6">
    <location>
        <position position="78"/>
    </location>
</feature>
<dbReference type="GO" id="GO:0005829">
    <property type="term" value="C:cytosol"/>
    <property type="evidence" value="ECO:0007669"/>
    <property type="project" value="TreeGrafter"/>
</dbReference>
<keyword evidence="5" id="KW-0804">Transcription</keyword>
<evidence type="ECO:0000256" key="3">
    <source>
        <dbReference type="ARBA" id="ARBA00023015"/>
    </source>
</evidence>
<evidence type="ECO:0000256" key="5">
    <source>
        <dbReference type="ARBA" id="ARBA00023163"/>
    </source>
</evidence>
<organism evidence="10 11">
    <name type="scientific">Colwellia psychrerythraea</name>
    <name type="common">Vibrio psychroerythus</name>
    <dbReference type="NCBI Taxonomy" id="28229"/>
    <lineage>
        <taxon>Bacteria</taxon>
        <taxon>Pseudomonadati</taxon>
        <taxon>Pseudomonadota</taxon>
        <taxon>Gammaproteobacteria</taxon>
        <taxon>Alteromonadales</taxon>
        <taxon>Colwelliaceae</taxon>
        <taxon>Colwellia</taxon>
    </lineage>
</organism>
<dbReference type="RefSeq" id="WP_033095537.1">
    <property type="nucleotide sequence ID" value="NZ_JQED01000055.1"/>
</dbReference>
<dbReference type="SUPFAM" id="SSF52172">
    <property type="entry name" value="CheY-like"/>
    <property type="match status" value="1"/>
</dbReference>
<proteinExistence type="predicted"/>
<dbReference type="GO" id="GO:0032993">
    <property type="term" value="C:protein-DNA complex"/>
    <property type="evidence" value="ECO:0007669"/>
    <property type="project" value="TreeGrafter"/>
</dbReference>
<dbReference type="CDD" id="cd00383">
    <property type="entry name" value="trans_reg_C"/>
    <property type="match status" value="1"/>
</dbReference>
<dbReference type="SMART" id="SM00448">
    <property type="entry name" value="REC"/>
    <property type="match status" value="1"/>
</dbReference>
<dbReference type="InterPro" id="IPR001867">
    <property type="entry name" value="OmpR/PhoB-type_DNA-bd"/>
</dbReference>
<evidence type="ECO:0000313" key="11">
    <source>
        <dbReference type="Proteomes" id="UP000029843"/>
    </source>
</evidence>
<dbReference type="PROSITE" id="PS51755">
    <property type="entry name" value="OMPR_PHOB"/>
    <property type="match status" value="1"/>
</dbReference>
<dbReference type="Pfam" id="PF00486">
    <property type="entry name" value="Trans_reg_C"/>
    <property type="match status" value="1"/>
</dbReference>
<feature type="domain" description="OmpR/PhoB-type" evidence="9">
    <location>
        <begin position="154"/>
        <end position="253"/>
    </location>
</feature>
<dbReference type="InterPro" id="IPR039420">
    <property type="entry name" value="WalR-like"/>
</dbReference>
<reference evidence="10 11" key="1">
    <citation type="submission" date="2014-08" db="EMBL/GenBank/DDBJ databases">
        <title>Genomic and Phenotypic Diversity of Colwellia psychrerythraea strains from Disparate Marine Basins.</title>
        <authorList>
            <person name="Techtmann S.M."/>
            <person name="Stelling S.C."/>
            <person name="Utturkar S.M."/>
            <person name="Alshibli N."/>
            <person name="Harris A."/>
            <person name="Brown S.D."/>
            <person name="Hazen T.C."/>
        </authorList>
    </citation>
    <scope>NUCLEOTIDE SEQUENCE [LARGE SCALE GENOMIC DNA]</scope>
    <source>
        <strain evidence="10 11">ND2E</strain>
    </source>
</reference>
<sequence length="256" mass="29191">MASSIELVENTQALETKGDNQLQQKLLLIENDHYLSKAFSDNGHQSTYQTTAIRAGEVLNQELENYLVNHRPSMIVLDVGFSDCTKLLIIRDLRALFDGLLVIVTNKNSEQEQVDAFKLGVDDYLLKPLDSRILMMRIEALFRRQNSKANQVKLASLTMGDVCLQPKSQKCFINGEVVKLTTFEFNLLKSLVEHQGKILSRDQLYSTLLRRVYNGVERTLDVRMSQLREKLTIAGMKNNQIETVWGQGYMFNNIAS</sequence>
<dbReference type="SUPFAM" id="SSF46894">
    <property type="entry name" value="C-terminal effector domain of the bipartite response regulators"/>
    <property type="match status" value="1"/>
</dbReference>
<feature type="domain" description="Response regulatory" evidence="8">
    <location>
        <begin position="25"/>
        <end position="142"/>
    </location>
</feature>
<dbReference type="PANTHER" id="PTHR48111">
    <property type="entry name" value="REGULATOR OF RPOS"/>
    <property type="match status" value="1"/>
</dbReference>
<dbReference type="Gene3D" id="1.10.10.10">
    <property type="entry name" value="Winged helix-like DNA-binding domain superfamily/Winged helix DNA-binding domain"/>
    <property type="match status" value="1"/>
</dbReference>
<feature type="DNA-binding region" description="OmpR/PhoB-type" evidence="7">
    <location>
        <begin position="154"/>
        <end position="253"/>
    </location>
</feature>
<dbReference type="AlphaFoldDB" id="A0A099KAJ9"/>
<dbReference type="InterPro" id="IPR011006">
    <property type="entry name" value="CheY-like_superfamily"/>
</dbReference>
<dbReference type="InterPro" id="IPR001789">
    <property type="entry name" value="Sig_transdc_resp-reg_receiver"/>
</dbReference>
<dbReference type="PATRIC" id="fig|28229.4.peg.3973"/>
<keyword evidence="3" id="KW-0805">Transcription regulation</keyword>
<comment type="caution">
    <text evidence="10">The sequence shown here is derived from an EMBL/GenBank/DDBJ whole genome shotgun (WGS) entry which is preliminary data.</text>
</comment>
<dbReference type="Proteomes" id="UP000029843">
    <property type="component" value="Unassembled WGS sequence"/>
</dbReference>
<dbReference type="EMBL" id="JQED01000055">
    <property type="protein sequence ID" value="KGJ87082.1"/>
    <property type="molecule type" value="Genomic_DNA"/>
</dbReference>
<dbReference type="SMART" id="SM00862">
    <property type="entry name" value="Trans_reg_C"/>
    <property type="match status" value="1"/>
</dbReference>
<evidence type="ECO:0000256" key="7">
    <source>
        <dbReference type="PROSITE-ProRule" id="PRU01091"/>
    </source>
</evidence>
<keyword evidence="2" id="KW-0902">Two-component regulatory system</keyword>
<dbReference type="Gene3D" id="3.40.50.2300">
    <property type="match status" value="1"/>
</dbReference>
<name>A0A099KAJ9_COLPS</name>
<dbReference type="InterPro" id="IPR036388">
    <property type="entry name" value="WH-like_DNA-bd_sf"/>
</dbReference>
<dbReference type="GO" id="GO:0006355">
    <property type="term" value="P:regulation of DNA-templated transcription"/>
    <property type="evidence" value="ECO:0007669"/>
    <property type="project" value="InterPro"/>
</dbReference>
<dbReference type="GO" id="GO:0000156">
    <property type="term" value="F:phosphorelay response regulator activity"/>
    <property type="evidence" value="ECO:0007669"/>
    <property type="project" value="TreeGrafter"/>
</dbReference>